<evidence type="ECO:0000259" key="1">
    <source>
        <dbReference type="Pfam" id="PF01423"/>
    </source>
</evidence>
<evidence type="ECO:0000313" key="2">
    <source>
        <dbReference type="EMBL" id="KAL3285794.1"/>
    </source>
</evidence>
<proteinExistence type="predicted"/>
<dbReference type="SUPFAM" id="SSF50182">
    <property type="entry name" value="Sm-like ribonucleoproteins"/>
    <property type="match status" value="1"/>
</dbReference>
<dbReference type="AlphaFoldDB" id="A0ABD2P4B5"/>
<name>A0ABD2P4B5_9CUCU</name>
<dbReference type="InterPro" id="IPR010920">
    <property type="entry name" value="LSM_dom_sf"/>
</dbReference>
<comment type="caution">
    <text evidence="2">The sequence shown here is derived from an EMBL/GenBank/DDBJ whole genome shotgun (WGS) entry which is preliminary data.</text>
</comment>
<dbReference type="Pfam" id="PF01423">
    <property type="entry name" value="LSM"/>
    <property type="match status" value="1"/>
</dbReference>
<dbReference type="PANTHER" id="PTHR21196">
    <property type="entry name" value="U7 SNRNA-ASSOCIATED SM-LIKE PROTEIN LSM10"/>
    <property type="match status" value="1"/>
</dbReference>
<evidence type="ECO:0000313" key="3">
    <source>
        <dbReference type="Proteomes" id="UP001516400"/>
    </source>
</evidence>
<gene>
    <name evidence="2" type="ORF">HHI36_000318</name>
</gene>
<dbReference type="InterPro" id="IPR052840">
    <property type="entry name" value="U7_snRNA_Sm-like"/>
</dbReference>
<protein>
    <recommendedName>
        <fullName evidence="1">Sm domain-containing protein</fullName>
    </recommendedName>
</protein>
<dbReference type="PANTHER" id="PTHR21196:SF1">
    <property type="entry name" value="U7 SNRNA-ASSOCIATED SM-LIKE PROTEIN LSM10"/>
    <property type="match status" value="1"/>
</dbReference>
<dbReference type="Gene3D" id="2.30.30.100">
    <property type="match status" value="1"/>
</dbReference>
<reference evidence="2 3" key="1">
    <citation type="journal article" date="2021" name="BMC Biol.">
        <title>Horizontally acquired antibacterial genes associated with adaptive radiation of ladybird beetles.</title>
        <authorList>
            <person name="Li H.S."/>
            <person name="Tang X.F."/>
            <person name="Huang Y.H."/>
            <person name="Xu Z.Y."/>
            <person name="Chen M.L."/>
            <person name="Du X.Y."/>
            <person name="Qiu B.Y."/>
            <person name="Chen P.T."/>
            <person name="Zhang W."/>
            <person name="Slipinski A."/>
            <person name="Escalona H.E."/>
            <person name="Waterhouse R.M."/>
            <person name="Zwick A."/>
            <person name="Pang H."/>
        </authorList>
    </citation>
    <scope>NUCLEOTIDE SEQUENCE [LARGE SCALE GENOMIC DNA]</scope>
    <source>
        <strain evidence="2">SYSU2018</strain>
    </source>
</reference>
<dbReference type="CDD" id="cd01733">
    <property type="entry name" value="LSm10"/>
    <property type="match status" value="1"/>
</dbReference>
<feature type="domain" description="Sm" evidence="1">
    <location>
        <begin position="22"/>
        <end position="80"/>
    </location>
</feature>
<keyword evidence="3" id="KW-1185">Reference proteome</keyword>
<sequence>MYSGADKFFVFNTMTGVVAGLENEYTMIDLRNEAIVTGKIVTVDGGMNIEMEDVTLYDARGVEQSFPTFFISARTIRHVHIPKNVTPQELFARQKSKLTRVKPAKVHTYKKARAKKYNEQTVKEAFKE</sequence>
<dbReference type="InterPro" id="IPR001163">
    <property type="entry name" value="Sm_dom_euk/arc"/>
</dbReference>
<dbReference type="Proteomes" id="UP001516400">
    <property type="component" value="Unassembled WGS sequence"/>
</dbReference>
<accession>A0ABD2P4B5</accession>
<organism evidence="2 3">
    <name type="scientific">Cryptolaemus montrouzieri</name>
    <dbReference type="NCBI Taxonomy" id="559131"/>
    <lineage>
        <taxon>Eukaryota</taxon>
        <taxon>Metazoa</taxon>
        <taxon>Ecdysozoa</taxon>
        <taxon>Arthropoda</taxon>
        <taxon>Hexapoda</taxon>
        <taxon>Insecta</taxon>
        <taxon>Pterygota</taxon>
        <taxon>Neoptera</taxon>
        <taxon>Endopterygota</taxon>
        <taxon>Coleoptera</taxon>
        <taxon>Polyphaga</taxon>
        <taxon>Cucujiformia</taxon>
        <taxon>Coccinelloidea</taxon>
        <taxon>Coccinellidae</taxon>
        <taxon>Scymninae</taxon>
        <taxon>Scymnini</taxon>
        <taxon>Cryptolaemus</taxon>
    </lineage>
</organism>
<dbReference type="EMBL" id="JABFTP020000185">
    <property type="protein sequence ID" value="KAL3285794.1"/>
    <property type="molecule type" value="Genomic_DNA"/>
</dbReference>